<keyword evidence="2" id="KW-1185">Reference proteome</keyword>
<organism evidence="1 2">
    <name type="scientific">Bacteroides helcogenes (strain ATCC 35417 / DSM 20613 / JCM 6297 / CCUG 15421 / P 36-108)</name>
    <dbReference type="NCBI Taxonomy" id="693979"/>
    <lineage>
        <taxon>Bacteria</taxon>
        <taxon>Pseudomonadati</taxon>
        <taxon>Bacteroidota</taxon>
        <taxon>Bacteroidia</taxon>
        <taxon>Bacteroidales</taxon>
        <taxon>Bacteroidaceae</taxon>
        <taxon>Bacteroides</taxon>
    </lineage>
</organism>
<evidence type="ECO:0000313" key="1">
    <source>
        <dbReference type="EMBL" id="ADV45045.1"/>
    </source>
</evidence>
<protein>
    <submittedName>
        <fullName evidence="1">Uncharacterized protein</fullName>
    </submittedName>
</protein>
<proteinExistence type="predicted"/>
<dbReference type="KEGG" id="bhl:Bache_3119"/>
<dbReference type="RefSeq" id="WP_013548632.1">
    <property type="nucleotide sequence ID" value="NC_014933.1"/>
</dbReference>
<dbReference type="EMBL" id="CP002352">
    <property type="protein sequence ID" value="ADV45045.1"/>
    <property type="molecule type" value="Genomic_DNA"/>
</dbReference>
<dbReference type="AlphaFoldDB" id="E6SQX6"/>
<dbReference type="OrthoDB" id="1071744at2"/>
<evidence type="ECO:0000313" key="2">
    <source>
        <dbReference type="Proteomes" id="UP000008630"/>
    </source>
</evidence>
<accession>E6SQX6</accession>
<name>E6SQX6_BACT6</name>
<gene>
    <name evidence="1" type="ordered locus">Bache_3119</name>
</gene>
<dbReference type="STRING" id="693979.Bache_3119"/>
<reference key="1">
    <citation type="submission" date="2010-11" db="EMBL/GenBank/DDBJ databases">
        <title>The complete genome of Bacteroides helcogenes P 36-108.</title>
        <authorList>
            <consortium name="US DOE Joint Genome Institute (JGI-PGF)"/>
            <person name="Lucas S."/>
            <person name="Copeland A."/>
            <person name="Lapidus A."/>
            <person name="Bruce D."/>
            <person name="Goodwin L."/>
            <person name="Pitluck S."/>
            <person name="Kyrpides N."/>
            <person name="Mavromatis K."/>
            <person name="Ivanova N."/>
            <person name="Zeytun A."/>
            <person name="Brettin T."/>
            <person name="Detter J.C."/>
            <person name="Tapia R."/>
            <person name="Han C."/>
            <person name="Land M."/>
            <person name="Hauser L."/>
            <person name="Markowitz V."/>
            <person name="Cheng J.-F."/>
            <person name="Hugenholtz P."/>
            <person name="Woyke T."/>
            <person name="Wu D."/>
            <person name="Gronow S."/>
            <person name="Wellnitz S."/>
            <person name="Brambilla E."/>
            <person name="Klenk H.-P."/>
            <person name="Eisen J.A."/>
        </authorList>
    </citation>
    <scope>NUCLEOTIDE SEQUENCE</scope>
    <source>
        <strain>P 36-108</strain>
    </source>
</reference>
<reference evidence="1 2" key="2">
    <citation type="journal article" date="2011" name="Stand. Genomic Sci.">
        <title>Complete genome sequence of Bacteroides helcogenes type strain (P 36-108).</title>
        <authorList>
            <person name="Pati A."/>
            <person name="Gronow S."/>
            <person name="Zeytun A."/>
            <person name="Lapidus A."/>
            <person name="Nolan M."/>
            <person name="Hammon N."/>
            <person name="Deshpande S."/>
            <person name="Cheng J.F."/>
            <person name="Tapia R."/>
            <person name="Han C."/>
            <person name="Goodwin L."/>
            <person name="Pitluck S."/>
            <person name="Liolios K."/>
            <person name="Pagani I."/>
            <person name="Ivanova N."/>
            <person name="Mavromatis K."/>
            <person name="Chen A."/>
            <person name="Palaniappan K."/>
            <person name="Land M."/>
            <person name="Hauser L."/>
            <person name="Chang Y.J."/>
            <person name="Jeffries C.D."/>
            <person name="Detter J.C."/>
            <person name="Brambilla E."/>
            <person name="Rohde M."/>
            <person name="Goker M."/>
            <person name="Woyke T."/>
            <person name="Bristow J."/>
            <person name="Eisen J.A."/>
            <person name="Markowitz V."/>
            <person name="Hugenholtz P."/>
            <person name="Kyrpides N.C."/>
            <person name="Klenk H.P."/>
            <person name="Lucas S."/>
        </authorList>
    </citation>
    <scope>NUCLEOTIDE SEQUENCE [LARGE SCALE GENOMIC DNA]</scope>
    <source>
        <strain evidence="2">ATCC 35417 / DSM 20613 / JCM 6297 / CCUG 15421 / P 36-108</strain>
    </source>
</reference>
<sequence>MFYKLSCAGKGADTPEETGLDQISAIRVQFVSEREEKTSADTCVYRAMMWNWWRWVENRSGMSRYYKFSESIVAVSVFLL</sequence>
<dbReference type="HOGENOM" id="CLU_2582481_0_0_10"/>
<dbReference type="Proteomes" id="UP000008630">
    <property type="component" value="Chromosome"/>
</dbReference>